<comment type="caution">
    <text evidence="3">The sequence shown here is derived from an EMBL/GenBank/DDBJ whole genome shotgun (WGS) entry which is preliminary data.</text>
</comment>
<dbReference type="EMBL" id="JAUSVK010000001">
    <property type="protein sequence ID" value="MDQ0396017.1"/>
    <property type="molecule type" value="Genomic_DNA"/>
</dbReference>
<evidence type="ECO:0000313" key="3">
    <source>
        <dbReference type="EMBL" id="MDQ0396017.1"/>
    </source>
</evidence>
<dbReference type="Pfam" id="PF07896">
    <property type="entry name" value="DUF1674"/>
    <property type="match status" value="1"/>
</dbReference>
<proteinExistence type="inferred from homology"/>
<protein>
    <recommendedName>
        <fullName evidence="5">DUF1674 domain-containing protein</fullName>
    </recommendedName>
</protein>
<feature type="compositionally biased region" description="Basic and acidic residues" evidence="2">
    <location>
        <begin position="43"/>
        <end position="59"/>
    </location>
</feature>
<evidence type="ECO:0000313" key="4">
    <source>
        <dbReference type="Proteomes" id="UP001237448"/>
    </source>
</evidence>
<feature type="compositionally biased region" description="Basic and acidic residues" evidence="2">
    <location>
        <begin position="23"/>
        <end position="35"/>
    </location>
</feature>
<keyword evidence="4" id="KW-1185">Reference proteome</keyword>
<evidence type="ECO:0000256" key="2">
    <source>
        <dbReference type="SAM" id="MobiDB-lite"/>
    </source>
</evidence>
<dbReference type="RefSeq" id="WP_307435613.1">
    <property type="nucleotide sequence ID" value="NZ_JAUSVK010000001.1"/>
</dbReference>
<accession>A0ABU0FNS7</accession>
<comment type="similarity">
    <text evidence="1">Belongs to the SDHAF4 family.</text>
</comment>
<feature type="region of interest" description="Disordered" evidence="2">
    <location>
        <begin position="1"/>
        <end position="59"/>
    </location>
</feature>
<sequence>MSDDETDSANPPNAAPGKVLSDAARRALAEAEARRKAAPQVARPRELNGRDGPEPVRYGDWEVKGIASDF</sequence>
<evidence type="ECO:0008006" key="5">
    <source>
        <dbReference type="Google" id="ProtNLM"/>
    </source>
</evidence>
<reference evidence="3 4" key="1">
    <citation type="submission" date="2023-07" db="EMBL/GenBank/DDBJ databases">
        <title>Genomic Encyclopedia of Type Strains, Phase IV (KMG-IV): sequencing the most valuable type-strain genomes for metagenomic binning, comparative biology and taxonomic classification.</title>
        <authorList>
            <person name="Goeker M."/>
        </authorList>
    </citation>
    <scope>NUCLEOTIDE SEQUENCE [LARGE SCALE GENOMIC DNA]</scope>
    <source>
        <strain evidence="3 4">DSM 5896</strain>
    </source>
</reference>
<dbReference type="InterPro" id="IPR012875">
    <property type="entry name" value="SDHF4"/>
</dbReference>
<evidence type="ECO:0000256" key="1">
    <source>
        <dbReference type="ARBA" id="ARBA00005701"/>
    </source>
</evidence>
<gene>
    <name evidence="3" type="ORF">J3R73_005809</name>
</gene>
<name>A0ABU0FNS7_9HYPH</name>
<dbReference type="Proteomes" id="UP001237448">
    <property type="component" value="Unassembled WGS sequence"/>
</dbReference>
<organism evidence="3 4">
    <name type="scientific">Labrys monachus</name>
    <dbReference type="NCBI Taxonomy" id="217067"/>
    <lineage>
        <taxon>Bacteria</taxon>
        <taxon>Pseudomonadati</taxon>
        <taxon>Pseudomonadota</taxon>
        <taxon>Alphaproteobacteria</taxon>
        <taxon>Hyphomicrobiales</taxon>
        <taxon>Xanthobacteraceae</taxon>
        <taxon>Labrys</taxon>
    </lineage>
</organism>